<dbReference type="AlphaFoldDB" id="A0A272EP45"/>
<evidence type="ECO:0000313" key="3">
    <source>
        <dbReference type="Proteomes" id="UP000216107"/>
    </source>
</evidence>
<proteinExistence type="predicted"/>
<organism evidence="2 3">
    <name type="scientific">Candidatus Dactylopiibacterium carminicum</name>
    <dbReference type="NCBI Taxonomy" id="857335"/>
    <lineage>
        <taxon>Bacteria</taxon>
        <taxon>Pseudomonadati</taxon>
        <taxon>Pseudomonadota</taxon>
        <taxon>Betaproteobacteria</taxon>
        <taxon>Rhodocyclales</taxon>
        <taxon>Rhodocyclaceae</taxon>
        <taxon>Candidatus Dactylopiibacterium</taxon>
    </lineage>
</organism>
<evidence type="ECO:0000313" key="2">
    <source>
        <dbReference type="EMBL" id="PAS91871.1"/>
    </source>
</evidence>
<dbReference type="Proteomes" id="UP000623509">
    <property type="component" value="Unassembled WGS sequence"/>
</dbReference>
<dbReference type="RefSeq" id="WP_095525563.1">
    <property type="nucleotide sequence ID" value="NZ_MDUX01000058.1"/>
</dbReference>
<dbReference type="Proteomes" id="UP000216107">
    <property type="component" value="Unassembled WGS sequence"/>
</dbReference>
<evidence type="ECO:0000313" key="4">
    <source>
        <dbReference type="Proteomes" id="UP000623509"/>
    </source>
</evidence>
<reference evidence="1 4" key="1">
    <citation type="submission" date="2016-08" db="EMBL/GenBank/DDBJ databases">
        <title>Candidatus Dactylopiibacterium carminicum genome sequence.</title>
        <authorList>
            <person name="Ramirez-Puebla S.T."/>
            <person name="Ormeno-Orrillo E."/>
            <person name="Vera-Ponce De Leon A."/>
            <person name="Luis L."/>
            <person name="Sanchez-Flores A."/>
            <person name="Monica R."/>
            <person name="Martinez-Romero E."/>
        </authorList>
    </citation>
    <scope>NUCLEOTIDE SEQUENCE [LARGE SCALE GENOMIC DNA]</scope>
    <source>
        <strain evidence="1">END1</strain>
    </source>
</reference>
<accession>A0A272EP45</accession>
<dbReference type="EMBL" id="MDUX01000058">
    <property type="protein sequence ID" value="KAF7598219.1"/>
    <property type="molecule type" value="Genomic_DNA"/>
</dbReference>
<sequence length="170" mass="18716">MENRIASLDRLCARHGVPRPLPPLPQETVLESGWRANLIRAIRGEQASAARYQRLWQAVPDAGLRDAFAGLQRETLQRQLPPLQQALQDALALEQMHARAGVPPEEAYTKHGLIGDFMEKTFSVLAGQHHALGVVAPLFKANPALLAGLAAGSLGLHFARQRLRKDRKES</sequence>
<keyword evidence="4" id="KW-1185">Reference proteome</keyword>
<dbReference type="EMBL" id="NMRN01000056">
    <property type="protein sequence ID" value="PAS91871.1"/>
    <property type="molecule type" value="Genomic_DNA"/>
</dbReference>
<name>A0A272EP45_9RHOO</name>
<evidence type="ECO:0000313" key="1">
    <source>
        <dbReference type="EMBL" id="KAF7598219.1"/>
    </source>
</evidence>
<comment type="caution">
    <text evidence="2">The sequence shown here is derived from an EMBL/GenBank/DDBJ whole genome shotgun (WGS) entry which is preliminary data.</text>
</comment>
<gene>
    <name evidence="1" type="ORF">BGI27_14490</name>
    <name evidence="2" type="ORF">CGU29_14110</name>
</gene>
<protein>
    <submittedName>
        <fullName evidence="2">Ferritin</fullName>
    </submittedName>
</protein>
<reference evidence="2 3" key="2">
    <citation type="submission" date="2017-07" db="EMBL/GenBank/DDBJ databases">
        <title>Candidatus Dactylopiibacterium carminicum, a nitrogen-fixing symbiont of the cochineal insect Dactylopius coccus and Dactylopius opuntiae (Hemiptera: Coccoidea: Dactylopiidae).</title>
        <authorList>
            <person name="Vera A."/>
        </authorList>
    </citation>
    <scope>NUCLEOTIDE SEQUENCE [LARGE SCALE GENOMIC DNA]</scope>
    <source>
        <strain evidence="2 3">NFDCM</strain>
    </source>
</reference>
<dbReference type="OrthoDB" id="573482at2"/>